<keyword evidence="1" id="KW-0808">Transferase</keyword>
<protein>
    <submittedName>
        <fullName evidence="1">RNF213</fullName>
        <ecNumber evidence="1">2.3.2.27</ecNumber>
    </submittedName>
</protein>
<organism evidence="1 2">
    <name type="scientific">Mytilus edulis</name>
    <name type="common">Blue mussel</name>
    <dbReference type="NCBI Taxonomy" id="6550"/>
    <lineage>
        <taxon>Eukaryota</taxon>
        <taxon>Metazoa</taxon>
        <taxon>Spiralia</taxon>
        <taxon>Lophotrochozoa</taxon>
        <taxon>Mollusca</taxon>
        <taxon>Bivalvia</taxon>
        <taxon>Autobranchia</taxon>
        <taxon>Pteriomorphia</taxon>
        <taxon>Mytilida</taxon>
        <taxon>Mytiloidea</taxon>
        <taxon>Mytilidae</taxon>
        <taxon>Mytilinae</taxon>
        <taxon>Mytilus</taxon>
    </lineage>
</organism>
<dbReference type="EC" id="2.3.2.27" evidence="1"/>
<dbReference type="EMBL" id="CAJPWZ010001945">
    <property type="protein sequence ID" value="CAG2226872.1"/>
    <property type="molecule type" value="Genomic_DNA"/>
</dbReference>
<sequence length="484" mass="55356">MEESSVVAIAKFIVEVVEAGYSEALAKAALNDGCDPTMVDEGIGWCIEHETDYIEEELSTNEGEEKPFSWLAIYKKISLSNVRAELLKELGVDANRDNQNIDRSFAICGCKEGVPNLIICPQKEDSPLPQSDEVLLCTPCTTLDMLEIFWRRALFSDVNKIHCLVNADLLDYEVSDKGEKSLERHMKTAYNRGNKEKVVGVDDGSSVRVVKSWRAGVGKSLFKRNMVAALQREQEIEECVVSIPLYDRNIVVDEVMEVLLAHNPPHVKQPRIFHIDISHEVGKLKCMHRCLDILPDVLCRSPKESLEILDQNLPKDYSESDLVFDESEFSSAVFQRPFQYLRKLDEDEELTDVNPEEPEGDKQKCLVVLLRHCGVRDPSWGRTVSFCQLLNRQLQDFETSAFCNPIFLNDLPGFRSFVLKFMIQMSRDFATRSLLISEESPADMLKRQLIDEEDEDDIEQLYVMRRTWETRQVLILIYSSIIST</sequence>
<dbReference type="InterPro" id="IPR031248">
    <property type="entry name" value="RNF213"/>
</dbReference>
<keyword evidence="1" id="KW-0012">Acyltransferase</keyword>
<evidence type="ECO:0000313" key="2">
    <source>
        <dbReference type="Proteomes" id="UP000683360"/>
    </source>
</evidence>
<comment type="caution">
    <text evidence="1">The sequence shown here is derived from an EMBL/GenBank/DDBJ whole genome shotgun (WGS) entry which is preliminary data.</text>
</comment>
<dbReference type="PANTHER" id="PTHR22605">
    <property type="entry name" value="RZ-TYPE DOMAIN-CONTAINING PROTEIN"/>
    <property type="match status" value="1"/>
</dbReference>
<evidence type="ECO:0000313" key="1">
    <source>
        <dbReference type="EMBL" id="CAG2226872.1"/>
    </source>
</evidence>
<dbReference type="GO" id="GO:0061630">
    <property type="term" value="F:ubiquitin protein ligase activity"/>
    <property type="evidence" value="ECO:0007669"/>
    <property type="project" value="UniProtKB-EC"/>
</dbReference>
<dbReference type="GO" id="GO:0016887">
    <property type="term" value="F:ATP hydrolysis activity"/>
    <property type="evidence" value="ECO:0007669"/>
    <property type="project" value="InterPro"/>
</dbReference>
<keyword evidence="2" id="KW-1185">Reference proteome</keyword>
<proteinExistence type="predicted"/>
<reference evidence="1" key="1">
    <citation type="submission" date="2021-03" db="EMBL/GenBank/DDBJ databases">
        <authorList>
            <person name="Bekaert M."/>
        </authorList>
    </citation>
    <scope>NUCLEOTIDE SEQUENCE</scope>
</reference>
<dbReference type="OrthoDB" id="6153391at2759"/>
<dbReference type="AlphaFoldDB" id="A0A8S3T028"/>
<dbReference type="PANTHER" id="PTHR22605:SF16">
    <property type="entry name" value="E3 UBIQUITIN-PROTEIN LIGASE RNF213"/>
    <property type="match status" value="1"/>
</dbReference>
<accession>A0A8S3T028</accession>
<gene>
    <name evidence="1" type="ORF">MEDL_39963</name>
</gene>
<dbReference type="Proteomes" id="UP000683360">
    <property type="component" value="Unassembled WGS sequence"/>
</dbReference>
<name>A0A8S3T028_MYTED</name>